<reference evidence="3" key="1">
    <citation type="journal article" date="2019" name="Int. J. Syst. Evol. Microbiol.">
        <title>The Global Catalogue of Microorganisms (GCM) 10K type strain sequencing project: providing services to taxonomists for standard genome sequencing and annotation.</title>
        <authorList>
            <consortium name="The Broad Institute Genomics Platform"/>
            <consortium name="The Broad Institute Genome Sequencing Center for Infectious Disease"/>
            <person name="Wu L."/>
            <person name="Ma J."/>
        </authorList>
    </citation>
    <scope>NUCLEOTIDE SEQUENCE [LARGE SCALE GENOMIC DNA]</scope>
    <source>
        <strain evidence="3">NBRC 101365</strain>
    </source>
</reference>
<proteinExistence type="predicted"/>
<evidence type="ECO:0000256" key="1">
    <source>
        <dbReference type="SAM" id="MobiDB-lite"/>
    </source>
</evidence>
<protein>
    <submittedName>
        <fullName evidence="2">Uncharacterized protein</fullName>
    </submittedName>
</protein>
<feature type="region of interest" description="Disordered" evidence="1">
    <location>
        <begin position="1"/>
        <end position="36"/>
    </location>
</feature>
<dbReference type="EMBL" id="BSPC01000005">
    <property type="protein sequence ID" value="GLS17282.1"/>
    <property type="molecule type" value="Genomic_DNA"/>
</dbReference>
<feature type="compositionally biased region" description="Polar residues" evidence="1">
    <location>
        <begin position="1"/>
        <end position="10"/>
    </location>
</feature>
<keyword evidence="3" id="KW-1185">Reference proteome</keyword>
<comment type="caution">
    <text evidence="2">The sequence shown here is derived from an EMBL/GenBank/DDBJ whole genome shotgun (WGS) entry which is preliminary data.</text>
</comment>
<dbReference type="RefSeq" id="WP_284310108.1">
    <property type="nucleotide sequence ID" value="NZ_BSPC01000005.1"/>
</dbReference>
<gene>
    <name evidence="2" type="ORF">GCM10007874_02970</name>
</gene>
<evidence type="ECO:0000313" key="3">
    <source>
        <dbReference type="Proteomes" id="UP001156882"/>
    </source>
</evidence>
<accession>A0ABQ6CA73</accession>
<sequence>MRRQNKTQTTPDDEMPNFIRDDNYDGPTGNSNDPRDSLWLGFDGKLDIDQLLSLDRDPNDALRQILTAIVRCHSADKSAFEIERRLDAAMAAVLCKTGKRGPKSGFARVEKAPVLHRAAALFYRNRLKGGDPDWKSCIWEALDQKERKRLGADPEDEKFANFYKEAMKVISTAQDQNRQIFWASVEPADAHELELSLPQWRWRQERIDAILNNLQTLGVIPPNVE</sequence>
<evidence type="ECO:0000313" key="2">
    <source>
        <dbReference type="EMBL" id="GLS17282.1"/>
    </source>
</evidence>
<dbReference type="Proteomes" id="UP001156882">
    <property type="component" value="Unassembled WGS sequence"/>
</dbReference>
<name>A0ABQ6CA73_9HYPH</name>
<organism evidence="2 3">
    <name type="scientific">Labrys miyagiensis</name>
    <dbReference type="NCBI Taxonomy" id="346912"/>
    <lineage>
        <taxon>Bacteria</taxon>
        <taxon>Pseudomonadati</taxon>
        <taxon>Pseudomonadota</taxon>
        <taxon>Alphaproteobacteria</taxon>
        <taxon>Hyphomicrobiales</taxon>
        <taxon>Xanthobacteraceae</taxon>
        <taxon>Labrys</taxon>
    </lineage>
</organism>